<dbReference type="STRING" id="1260251.SPISAL_05705"/>
<comment type="caution">
    <text evidence="2">The sequence shown here is derived from an EMBL/GenBank/DDBJ whole genome shotgun (WGS) entry which is preliminary data.</text>
</comment>
<organism evidence="2 3">
    <name type="scientific">Spiribacter salinus</name>
    <dbReference type="NCBI Taxonomy" id="1335746"/>
    <lineage>
        <taxon>Bacteria</taxon>
        <taxon>Pseudomonadati</taxon>
        <taxon>Pseudomonadota</taxon>
        <taxon>Gammaproteobacteria</taxon>
        <taxon>Chromatiales</taxon>
        <taxon>Ectothiorhodospiraceae</taxon>
        <taxon>Spiribacter</taxon>
    </lineage>
</organism>
<dbReference type="InterPro" id="IPR025737">
    <property type="entry name" value="FApF"/>
</dbReference>
<reference evidence="2 3" key="1">
    <citation type="submission" date="2019-06" db="EMBL/GenBank/DDBJ databases">
        <title>Metagenome assembled Genome of Spiribacter salinus SL48-SHIP from the microbial mat of Salt Lake 48 (Novosibirsk region, Russia).</title>
        <authorList>
            <person name="Shipova A."/>
            <person name="Rozanov A.S."/>
            <person name="Bryanskaya A.V."/>
            <person name="Peltek S.E."/>
        </authorList>
    </citation>
    <scope>NUCLEOTIDE SEQUENCE [LARGE SCALE GENOMIC DNA]</scope>
    <source>
        <strain evidence="2">SL48-SHIP-2</strain>
    </source>
</reference>
<name>A0A540VWE9_9GAMM</name>
<evidence type="ECO:0000313" key="2">
    <source>
        <dbReference type="EMBL" id="TQF01092.1"/>
    </source>
</evidence>
<dbReference type="AlphaFoldDB" id="A0A540VWE9"/>
<sequence length="310" mass="33770">MYARSIVSIVLLCLAIPVGAVDLAPYDVVAPPADIRGASLQIGHRSFQGDVTLDGQNTLGSRVDRRNASVRLGRSAQFGETPAYFYASLPYVALELGGDLDDKSVTGVDLEAGEGVGDLALAAAIWPYADREIGRFVGVAAYAVVPTGRYDASRTFGFNLNPGNNRFAGVVQAAFHQRLGKRFDWSLAADAMFFEDNDRFIGARFAPGTSEPAEPARLEVKPYFSYQTALAWRAHPAISLAVSVYADRGAASRVGGGDWGRSINRERYGLWALVALSPRTRINFSYKSTVDDRSDLQLQDNAQVRFVRFF</sequence>
<evidence type="ECO:0000313" key="3">
    <source>
        <dbReference type="Proteomes" id="UP000315400"/>
    </source>
</evidence>
<evidence type="ECO:0000256" key="1">
    <source>
        <dbReference type="SAM" id="SignalP"/>
    </source>
</evidence>
<gene>
    <name evidence="2" type="ORF">FKY71_00495</name>
</gene>
<protein>
    <submittedName>
        <fullName evidence="2">Transporter</fullName>
    </submittedName>
</protein>
<accession>A0A540VWE9</accession>
<dbReference type="EMBL" id="VIFK01000001">
    <property type="protein sequence ID" value="TQF01092.1"/>
    <property type="molecule type" value="Genomic_DNA"/>
</dbReference>
<feature type="chain" id="PRO_5021997138" evidence="1">
    <location>
        <begin position="21"/>
        <end position="310"/>
    </location>
</feature>
<proteinExistence type="predicted"/>
<feature type="signal peptide" evidence="1">
    <location>
        <begin position="1"/>
        <end position="20"/>
    </location>
</feature>
<dbReference type="Pfam" id="PF13557">
    <property type="entry name" value="Phenol_MetA_deg"/>
    <property type="match status" value="1"/>
</dbReference>
<keyword evidence="1" id="KW-0732">Signal</keyword>
<dbReference type="Proteomes" id="UP000315400">
    <property type="component" value="Unassembled WGS sequence"/>
</dbReference>